<feature type="coiled-coil region" evidence="1">
    <location>
        <begin position="40"/>
        <end position="67"/>
    </location>
</feature>
<reference evidence="2 4" key="1">
    <citation type="submission" date="2017-07" db="EMBL/GenBank/DDBJ databases">
        <title>Isolation and development of strain Bacillus megaterium SR7 for enhanced growth and metabolite production under supercritical carbon dioxide.</title>
        <authorList>
            <person name="Freedman A.J.E."/>
            <person name="Peet K.C."/>
            <person name="Boock J.T."/>
            <person name="Penn K."/>
            <person name="Prather K.L.J."/>
            <person name="Thompson J.R."/>
        </authorList>
    </citation>
    <scope>NUCLEOTIDE SEQUENCE [LARGE SCALE GENOMIC DNA]</scope>
    <source>
        <strain evidence="2 4">SR7</strain>
    </source>
</reference>
<protein>
    <submittedName>
        <fullName evidence="2">Uncharacterized protein</fullName>
    </submittedName>
</protein>
<evidence type="ECO:0000256" key="1">
    <source>
        <dbReference type="SAM" id="Coils"/>
    </source>
</evidence>
<evidence type="ECO:0000313" key="2">
    <source>
        <dbReference type="EMBL" id="AXI27485.1"/>
    </source>
</evidence>
<name>A0AA86HVC9_PRIMG</name>
<dbReference type="EMBL" id="CP022674">
    <property type="protein sequence ID" value="AXI32665.1"/>
    <property type="molecule type" value="Genomic_DNA"/>
</dbReference>
<dbReference type="InterPro" id="IPR024405">
    <property type="entry name" value="Phage_BhlA/UviB"/>
</dbReference>
<proteinExistence type="predicted"/>
<evidence type="ECO:0000313" key="3">
    <source>
        <dbReference type="EMBL" id="AXI32665.1"/>
    </source>
</evidence>
<dbReference type="EMBL" id="CP022674">
    <property type="protein sequence ID" value="AXI27485.1"/>
    <property type="molecule type" value="Genomic_DNA"/>
</dbReference>
<dbReference type="RefSeq" id="WP_114894125.1">
    <property type="nucleotide sequence ID" value="NZ_CP022674.1"/>
</dbReference>
<organism evidence="2 4">
    <name type="scientific">Priestia megaterium</name>
    <name type="common">Bacillus megaterium</name>
    <dbReference type="NCBI Taxonomy" id="1404"/>
    <lineage>
        <taxon>Bacteria</taxon>
        <taxon>Bacillati</taxon>
        <taxon>Bacillota</taxon>
        <taxon>Bacilli</taxon>
        <taxon>Bacillales</taxon>
        <taxon>Bacillaceae</taxon>
        <taxon>Priestia</taxon>
    </lineage>
</organism>
<sequence>MDPVLNTIAQQGPYAALFIWLFFKTIKESKEREDRLMSHVERTTDTLQQIEQSVSGMQEEIKDIREQIEEK</sequence>
<keyword evidence="1" id="KW-0175">Coiled coil</keyword>
<dbReference type="Proteomes" id="UP000253834">
    <property type="component" value="Chromosome"/>
</dbReference>
<gene>
    <name evidence="2" type="ORF">CIB87_00050</name>
    <name evidence="3" type="ORF">CIB87_28160</name>
</gene>
<evidence type="ECO:0000313" key="4">
    <source>
        <dbReference type="Proteomes" id="UP000253834"/>
    </source>
</evidence>
<accession>A0AA86HVC9</accession>
<dbReference type="AlphaFoldDB" id="A0AA86HVC9"/>
<dbReference type="Pfam" id="PF10960">
    <property type="entry name" value="Holin_BhlA"/>
    <property type="match status" value="1"/>
</dbReference>